<accession>A0A8S9N5B1</accession>
<reference evidence="2" key="1">
    <citation type="submission" date="2019-12" db="EMBL/GenBank/DDBJ databases">
        <title>Genome sequencing and annotation of Brassica cretica.</title>
        <authorList>
            <person name="Studholme D.J."/>
            <person name="Sarris P."/>
        </authorList>
    </citation>
    <scope>NUCLEOTIDE SEQUENCE</scope>
    <source>
        <strain evidence="2">PFS-109/04</strain>
        <tissue evidence="2">Leaf</tissue>
    </source>
</reference>
<proteinExistence type="predicted"/>
<dbReference type="InterPro" id="IPR052929">
    <property type="entry name" value="RNase_H-like_EbsB-rel"/>
</dbReference>
<dbReference type="Proteomes" id="UP000712600">
    <property type="component" value="Unassembled WGS sequence"/>
</dbReference>
<evidence type="ECO:0000313" key="2">
    <source>
        <dbReference type="EMBL" id="KAF3499260.1"/>
    </source>
</evidence>
<evidence type="ECO:0000259" key="1">
    <source>
        <dbReference type="Pfam" id="PF13456"/>
    </source>
</evidence>
<name>A0A8S9N5B1_BRACR</name>
<dbReference type="PANTHER" id="PTHR47074:SF53">
    <property type="entry name" value="REVERSE TRANSCRIPTASE-LIKE PROTEIN"/>
    <property type="match status" value="1"/>
</dbReference>
<dbReference type="InterPro" id="IPR002156">
    <property type="entry name" value="RNaseH_domain"/>
</dbReference>
<organism evidence="2 3">
    <name type="scientific">Brassica cretica</name>
    <name type="common">Mustard</name>
    <dbReference type="NCBI Taxonomy" id="69181"/>
    <lineage>
        <taxon>Eukaryota</taxon>
        <taxon>Viridiplantae</taxon>
        <taxon>Streptophyta</taxon>
        <taxon>Embryophyta</taxon>
        <taxon>Tracheophyta</taxon>
        <taxon>Spermatophyta</taxon>
        <taxon>Magnoliopsida</taxon>
        <taxon>eudicotyledons</taxon>
        <taxon>Gunneridae</taxon>
        <taxon>Pentapetalae</taxon>
        <taxon>rosids</taxon>
        <taxon>malvids</taxon>
        <taxon>Brassicales</taxon>
        <taxon>Brassicaceae</taxon>
        <taxon>Brassiceae</taxon>
        <taxon>Brassica</taxon>
    </lineage>
</organism>
<dbReference type="GO" id="GO:0004523">
    <property type="term" value="F:RNA-DNA hybrid ribonuclease activity"/>
    <property type="evidence" value="ECO:0007669"/>
    <property type="project" value="InterPro"/>
</dbReference>
<dbReference type="Pfam" id="PF13456">
    <property type="entry name" value="RVT_3"/>
    <property type="match status" value="1"/>
</dbReference>
<comment type="caution">
    <text evidence="2">The sequence shown here is derived from an EMBL/GenBank/DDBJ whole genome shotgun (WGS) entry which is preliminary data.</text>
</comment>
<dbReference type="AlphaFoldDB" id="A0A8S9N5B1"/>
<gene>
    <name evidence="2" type="ORF">F2Q69_00039363</name>
</gene>
<dbReference type="PANTHER" id="PTHR47074">
    <property type="entry name" value="BNAC02G40300D PROTEIN"/>
    <property type="match status" value="1"/>
</dbReference>
<dbReference type="EMBL" id="QGKX02001621">
    <property type="protein sequence ID" value="KAF3499260.1"/>
    <property type="molecule type" value="Genomic_DNA"/>
</dbReference>
<protein>
    <recommendedName>
        <fullName evidence="1">RNase H type-1 domain-containing protein</fullName>
    </recommendedName>
</protein>
<evidence type="ECO:0000313" key="3">
    <source>
        <dbReference type="Proteomes" id="UP000712600"/>
    </source>
</evidence>
<sequence>MIHFRYYKGERSHGFSGLFRRTGTISCMLIHRSRITQLQQASGLCDENKSWEPPLSDFQKYNIHANWRNVKLHSGDAFITRDHSGNFLHHAREALTFFPNRLTAELRCLEWALRSMKDLAYQEIVIGYDSHDLLDAVMQPSKWPRFRIIIQKINALCASFSSVAFEIESLGSNKTA</sequence>
<feature type="domain" description="RNase H type-1" evidence="1">
    <location>
        <begin position="63"/>
        <end position="176"/>
    </location>
</feature>
<dbReference type="GO" id="GO:0003676">
    <property type="term" value="F:nucleic acid binding"/>
    <property type="evidence" value="ECO:0007669"/>
    <property type="project" value="InterPro"/>
</dbReference>